<protein>
    <submittedName>
        <fullName evidence="2">MIF4G_like_2 domain-containing protein</fullName>
    </submittedName>
</protein>
<dbReference type="WBParaSite" id="SMUV_0000139101-mRNA-1">
    <property type="protein sequence ID" value="SMUV_0000139101-mRNA-1"/>
    <property type="gene ID" value="SMUV_0000139101"/>
</dbReference>
<dbReference type="Proteomes" id="UP000046393">
    <property type="component" value="Unplaced"/>
</dbReference>
<dbReference type="GO" id="GO:0006361">
    <property type="term" value="P:transcription initiation at RNA polymerase I promoter"/>
    <property type="evidence" value="ECO:0007669"/>
    <property type="project" value="InterPro"/>
</dbReference>
<evidence type="ECO:0000313" key="1">
    <source>
        <dbReference type="Proteomes" id="UP000046393"/>
    </source>
</evidence>
<organism evidence="1 2">
    <name type="scientific">Syphacia muris</name>
    <dbReference type="NCBI Taxonomy" id="451379"/>
    <lineage>
        <taxon>Eukaryota</taxon>
        <taxon>Metazoa</taxon>
        <taxon>Ecdysozoa</taxon>
        <taxon>Nematoda</taxon>
        <taxon>Chromadorea</taxon>
        <taxon>Rhabditida</taxon>
        <taxon>Spirurina</taxon>
        <taxon>Oxyuridomorpha</taxon>
        <taxon>Oxyuroidea</taxon>
        <taxon>Oxyuridae</taxon>
        <taxon>Syphacia</taxon>
    </lineage>
</organism>
<dbReference type="AlphaFoldDB" id="A0A0N5AB65"/>
<sequence>MSAGSLQLVESIILGYGKGDPAAVSTYQKICSTIENIERWKPENITEFLDQFINISNLLDAKCMLLVEKLAGIKWYVVPTSVRKRYVNMLQKLAVQHVCHTETLLYSFTSNMLPAIRPVSGKNYSDETSSADALDNCLIVSAEEQNDIYEMAHEAVKFVIRCFPM</sequence>
<proteinExistence type="predicted"/>
<name>A0A0N5AB65_9BILA</name>
<keyword evidence="1" id="KW-1185">Reference proteome</keyword>
<dbReference type="GO" id="GO:0001181">
    <property type="term" value="F:RNA polymerase I general transcription initiation factor activity"/>
    <property type="evidence" value="ECO:0007669"/>
    <property type="project" value="InterPro"/>
</dbReference>
<evidence type="ECO:0000313" key="2">
    <source>
        <dbReference type="WBParaSite" id="SMUV_0000139101-mRNA-1"/>
    </source>
</evidence>
<accession>A0A0N5AB65</accession>
<dbReference type="STRING" id="451379.A0A0N5AB65"/>
<dbReference type="InterPro" id="IPR007991">
    <property type="entry name" value="RNA_pol_I_trans_ini_fac_RRN3"/>
</dbReference>
<dbReference type="Pfam" id="PF05327">
    <property type="entry name" value="RRN3"/>
    <property type="match status" value="1"/>
</dbReference>
<reference evidence="2" key="1">
    <citation type="submission" date="2017-02" db="UniProtKB">
        <authorList>
            <consortium name="WormBaseParasite"/>
        </authorList>
    </citation>
    <scope>IDENTIFICATION</scope>
</reference>